<reference evidence="3" key="1">
    <citation type="submission" date="2024-07" db="EMBL/GenBank/DDBJ databases">
        <title>Two chromosome-level genome assemblies of Korean endemic species Abeliophyllum distichum and Forsythia ovata (Oleaceae).</title>
        <authorList>
            <person name="Jang H."/>
        </authorList>
    </citation>
    <scope>NUCLEOTIDE SEQUENCE [LARGE SCALE GENOMIC DNA]</scope>
</reference>
<organism evidence="2 3">
    <name type="scientific">Abeliophyllum distichum</name>
    <dbReference type="NCBI Taxonomy" id="126358"/>
    <lineage>
        <taxon>Eukaryota</taxon>
        <taxon>Viridiplantae</taxon>
        <taxon>Streptophyta</taxon>
        <taxon>Embryophyta</taxon>
        <taxon>Tracheophyta</taxon>
        <taxon>Spermatophyta</taxon>
        <taxon>Magnoliopsida</taxon>
        <taxon>eudicotyledons</taxon>
        <taxon>Gunneridae</taxon>
        <taxon>Pentapetalae</taxon>
        <taxon>asterids</taxon>
        <taxon>lamiids</taxon>
        <taxon>Lamiales</taxon>
        <taxon>Oleaceae</taxon>
        <taxon>Forsythieae</taxon>
        <taxon>Abeliophyllum</taxon>
    </lineage>
</organism>
<accession>A0ABD1QGH5</accession>
<evidence type="ECO:0000259" key="1">
    <source>
        <dbReference type="Pfam" id="PF03732"/>
    </source>
</evidence>
<evidence type="ECO:0000313" key="3">
    <source>
        <dbReference type="Proteomes" id="UP001604336"/>
    </source>
</evidence>
<dbReference type="AlphaFoldDB" id="A0ABD1QGH5"/>
<sequence length="220" mass="25617">MDKEMGDLNAYKAVTSKIESSDSTLMVLCNRHEKFENLISDMNNKNETLVAIMAQLSRGKSEDKDKQAESSIPPSTFMGVLGFNRVGSTQPHQTWEDNRVNVKLPKIDFSYFNGDEPREWLRKVKKYFQLHQVAEDFKIGIVEMYLKGKANIWFHRFTTSHPNASWNIFAKELCKRFFENTSKEIVETFNKIRQFGPIVEYQERFEELKALVMMSLSPPT</sequence>
<keyword evidence="3" id="KW-1185">Reference proteome</keyword>
<dbReference type="Proteomes" id="UP001604336">
    <property type="component" value="Unassembled WGS sequence"/>
</dbReference>
<evidence type="ECO:0000313" key="2">
    <source>
        <dbReference type="EMBL" id="KAL2475307.1"/>
    </source>
</evidence>
<gene>
    <name evidence="2" type="ORF">Adt_36043</name>
</gene>
<protein>
    <recommendedName>
        <fullName evidence="1">Retrotransposon gag domain-containing protein</fullName>
    </recommendedName>
</protein>
<dbReference type="Pfam" id="PF03732">
    <property type="entry name" value="Retrotrans_gag"/>
    <property type="match status" value="1"/>
</dbReference>
<feature type="domain" description="Retrotransposon gag" evidence="1">
    <location>
        <begin position="142"/>
        <end position="213"/>
    </location>
</feature>
<dbReference type="EMBL" id="JBFOLK010000011">
    <property type="protein sequence ID" value="KAL2475307.1"/>
    <property type="molecule type" value="Genomic_DNA"/>
</dbReference>
<proteinExistence type="predicted"/>
<name>A0ABD1QGH5_9LAMI</name>
<dbReference type="InterPro" id="IPR005162">
    <property type="entry name" value="Retrotrans_gag_dom"/>
</dbReference>
<comment type="caution">
    <text evidence="2">The sequence shown here is derived from an EMBL/GenBank/DDBJ whole genome shotgun (WGS) entry which is preliminary data.</text>
</comment>